<protein>
    <submittedName>
        <fullName evidence="2">Uncharacterized protein</fullName>
    </submittedName>
</protein>
<dbReference type="OrthoDB" id="6672593at2"/>
<keyword evidence="3" id="KW-1185">Reference proteome</keyword>
<comment type="caution">
    <text evidence="2">The sequence shown here is derived from an EMBL/GenBank/DDBJ whole genome shotgun (WGS) entry which is preliminary data.</text>
</comment>
<name>A0A1Y3CMK6_9GAMM</name>
<dbReference type="EMBL" id="NEGB01000001">
    <property type="protein sequence ID" value="OTG67074.1"/>
    <property type="molecule type" value="Genomic_DNA"/>
</dbReference>
<sequence>MQLLMNLVDESRQLNQAQFPLKLSYHGPKGRFKIIHQGLMIPNLPAPLYYLNFLTIIGQPNIPMIRNPYAIRTTALDTVTVMSSSSPHMLGHFKHYSIQQDCQFSQGDYHFGGKERLRGSFPHFRLTREDDELAIDLSIYIKPIISHFTKLRLGLFDHWSLLCQCKGQVKYKGQVYTIDQMGSFEYARAMNIPYLPLCFFTYQIINLQDKRQLLLAQIRNNFNQIVQSRIYLRDDSACTAVMFDEAVYFKVHRVYPKVTTPNQQDMYLPREFEWCFRNADTTIQIHAQSRGDFKFGLAAGYVGSFTYQLRINDYCEEGSAGYCEYIDCRPLRWQEKKNEDKKAKKMAGFAPITLKNKQKH</sequence>
<accession>A0A1Y3CMK6</accession>
<feature type="region of interest" description="Disordered" evidence="1">
    <location>
        <begin position="339"/>
        <end position="360"/>
    </location>
</feature>
<evidence type="ECO:0000313" key="2">
    <source>
        <dbReference type="EMBL" id="OTG67074.1"/>
    </source>
</evidence>
<proteinExistence type="predicted"/>
<evidence type="ECO:0000313" key="3">
    <source>
        <dbReference type="Proteomes" id="UP000242765"/>
    </source>
</evidence>
<dbReference type="InterPro" id="IPR046611">
    <property type="entry name" value="DUF6670"/>
</dbReference>
<reference evidence="2 3" key="1">
    <citation type="submission" date="2017-04" db="EMBL/GenBank/DDBJ databases">
        <title>High diversity of culturable Acinetobacter species in natural soil and water ecosystems.</title>
        <authorList>
            <person name="Nemec A."/>
            <person name="Radolfova-Krizova L."/>
        </authorList>
    </citation>
    <scope>NUCLEOTIDE SEQUENCE [LARGE SCALE GENOMIC DNA]</scope>
    <source>
        <strain evidence="2 3">ANC 4999</strain>
    </source>
</reference>
<dbReference type="STRING" id="1977882.B9T28_00010"/>
<dbReference type="Pfam" id="PF20375">
    <property type="entry name" value="DUF6670"/>
    <property type="match status" value="1"/>
</dbReference>
<dbReference type="RefSeq" id="WP_086201937.1">
    <property type="nucleotide sequence ID" value="NZ_NEGB01000001.1"/>
</dbReference>
<dbReference type="Proteomes" id="UP000242765">
    <property type="component" value="Unassembled WGS sequence"/>
</dbReference>
<dbReference type="AlphaFoldDB" id="A0A1Y3CMK6"/>
<evidence type="ECO:0000256" key="1">
    <source>
        <dbReference type="SAM" id="MobiDB-lite"/>
    </source>
</evidence>
<gene>
    <name evidence="2" type="ORF">B9T28_00010</name>
</gene>
<organism evidence="2 3">
    <name type="scientific">Acinetobacter silvestris</name>
    <dbReference type="NCBI Taxonomy" id="1977882"/>
    <lineage>
        <taxon>Bacteria</taxon>
        <taxon>Pseudomonadati</taxon>
        <taxon>Pseudomonadota</taxon>
        <taxon>Gammaproteobacteria</taxon>
        <taxon>Moraxellales</taxon>
        <taxon>Moraxellaceae</taxon>
        <taxon>Acinetobacter</taxon>
    </lineage>
</organism>